<accession>A0A1E4SCR2</accession>
<feature type="compositionally biased region" description="Polar residues" evidence="1">
    <location>
        <begin position="1"/>
        <end position="25"/>
    </location>
</feature>
<reference evidence="3" key="1">
    <citation type="submission" date="2016-05" db="EMBL/GenBank/DDBJ databases">
        <title>Comparative genomics of biotechnologically important yeasts.</title>
        <authorList>
            <consortium name="DOE Joint Genome Institute"/>
            <person name="Riley R."/>
            <person name="Haridas S."/>
            <person name="Wolfe K.H."/>
            <person name="Lopes M.R."/>
            <person name="Hittinger C.T."/>
            <person name="Goker M."/>
            <person name="Salamov A."/>
            <person name="Wisecaver J."/>
            <person name="Long T.M."/>
            <person name="Aerts A.L."/>
            <person name="Barry K."/>
            <person name="Choi C."/>
            <person name="Clum A."/>
            <person name="Coughlan A.Y."/>
            <person name="Deshpande S."/>
            <person name="Douglass A.P."/>
            <person name="Hanson S.J."/>
            <person name="Klenk H.-P."/>
            <person name="Labutti K."/>
            <person name="Lapidus A."/>
            <person name="Lindquist E."/>
            <person name="Lipzen A."/>
            <person name="Meier-Kolthoff J.P."/>
            <person name="Ohm R.A."/>
            <person name="Otillar R.P."/>
            <person name="Pangilinan J."/>
            <person name="Peng Y."/>
            <person name="Rokas A."/>
            <person name="Rosa C.A."/>
            <person name="Scheuner C."/>
            <person name="Sibirny A.A."/>
            <person name="Slot J.C."/>
            <person name="Stielow J.B."/>
            <person name="Sun H."/>
            <person name="Kurtzman C.P."/>
            <person name="Blackwell M."/>
            <person name="Grigoriev I.V."/>
            <person name="Jeffries T.W."/>
        </authorList>
    </citation>
    <scope>NUCLEOTIDE SEQUENCE [LARGE SCALE GENOMIC DNA]</scope>
    <source>
        <strain evidence="3">NRRL Y-17324</strain>
    </source>
</reference>
<dbReference type="EMBL" id="KV453915">
    <property type="protein sequence ID" value="ODV77256.1"/>
    <property type="molecule type" value="Genomic_DNA"/>
</dbReference>
<evidence type="ECO:0000313" key="2">
    <source>
        <dbReference type="EMBL" id="ODV77256.1"/>
    </source>
</evidence>
<dbReference type="RefSeq" id="XP_020062378.1">
    <property type="nucleotide sequence ID" value="XM_020211174.1"/>
</dbReference>
<protein>
    <submittedName>
        <fullName evidence="2">Uncharacterized protein</fullName>
    </submittedName>
</protein>
<dbReference type="Proteomes" id="UP000094285">
    <property type="component" value="Unassembled WGS sequence"/>
</dbReference>
<dbReference type="GeneID" id="30985310"/>
<feature type="compositionally biased region" description="Basic and acidic residues" evidence="1">
    <location>
        <begin position="45"/>
        <end position="58"/>
    </location>
</feature>
<gene>
    <name evidence="2" type="ORF">CANTADRAFT_7743</name>
</gene>
<name>A0A1E4SCR2_9ASCO</name>
<dbReference type="OrthoDB" id="4076147at2759"/>
<keyword evidence="3" id="KW-1185">Reference proteome</keyword>
<proteinExistence type="predicted"/>
<organism evidence="2 3">
    <name type="scientific">Suhomyces tanzawaensis NRRL Y-17324</name>
    <dbReference type="NCBI Taxonomy" id="984487"/>
    <lineage>
        <taxon>Eukaryota</taxon>
        <taxon>Fungi</taxon>
        <taxon>Dikarya</taxon>
        <taxon>Ascomycota</taxon>
        <taxon>Saccharomycotina</taxon>
        <taxon>Pichiomycetes</taxon>
        <taxon>Debaryomycetaceae</taxon>
        <taxon>Suhomyces</taxon>
    </lineage>
</organism>
<feature type="region of interest" description="Disordered" evidence="1">
    <location>
        <begin position="1"/>
        <end position="62"/>
    </location>
</feature>
<sequence length="412" mass="47112">MSNIPDITSLSDLLTTSPNQPSSSGSKEHLGEKNTGLRLDLATKINEESRPDTGEESRTNNSMEEMEVLLKQQSVKLALVGERNELLKERANLRSSVDDLRVKMKYLQDLKQKQSTQKKREDLLTENARGIVTKTAIPSLQNDNDDDEILESLNVLPSSNWNHRLDLIKKFYPYIDVLKIASSNYYDEDGRLVRTIEFVLVSPLLFRIPFKLLIDARTEAIFDIQLPEKKNHLTNHFKKSKTILQSLTTLTMLSHSFSQVFIKDYLPACKINLAMYGLSSLSKILHKRISVIYKLVRKYASHIKDDQRLNPLLQKDELTDNVKLFSILKLLDNVTLTMKKGDDIFTLSLHWDIVLNDPVTGECESQLSLGVFQQDGKQVFPSINELFIKLIKEYGVVIGITFLIEKTFDLQI</sequence>
<evidence type="ECO:0000256" key="1">
    <source>
        <dbReference type="SAM" id="MobiDB-lite"/>
    </source>
</evidence>
<evidence type="ECO:0000313" key="3">
    <source>
        <dbReference type="Proteomes" id="UP000094285"/>
    </source>
</evidence>
<dbReference type="AlphaFoldDB" id="A0A1E4SCR2"/>